<dbReference type="EMBL" id="QKUF01000028">
    <property type="protein sequence ID" value="PZW22954.1"/>
    <property type="molecule type" value="Genomic_DNA"/>
</dbReference>
<feature type="domain" description="YhfS-like C-terminal" evidence="2">
    <location>
        <begin position="258"/>
        <end position="358"/>
    </location>
</feature>
<sequence length="370" mass="40431">MLTVSRLAPLTLNTARQLQERLIEAITREFQGNEWLTRGELGVGIDGRGSQFTQKVERVLARLFHTEDAVLVTGAGTGAIRAVLFAMLASGSRVLIHDAPLYSTTGVTFRAAGYQAVRVDFNNQEQLQQALEYEEVQAVYIQHTRQQLKDSYDLATVIRLVRTHKPNVLIVIDDNYAVANTPQIGVEMGADASAFSAFKLLGPEGIGIVCCTSAIGARIRADMYSGGTRVQGYQAQEVLLGLSSVFVQNALTQEAATAVVEHIRQQKPAGISEACIANVQSPVILVRFEQPIGPRIVEQAARFGAAPFPVGAMSRYELVPMFYRVSGTMIAELGEENARHWIRINPMRAGAQTVLAILEKAQKEVENHVS</sequence>
<dbReference type="PANTHER" id="PTHR43797">
    <property type="entry name" value="HOMOCYSTEINE/CYSTEINE SYNTHASE"/>
    <property type="match status" value="1"/>
</dbReference>
<evidence type="ECO:0000313" key="4">
    <source>
        <dbReference type="Proteomes" id="UP000248806"/>
    </source>
</evidence>
<dbReference type="Pfam" id="PF00266">
    <property type="entry name" value="Aminotran_5"/>
    <property type="match status" value="1"/>
</dbReference>
<dbReference type="GO" id="GO:0071269">
    <property type="term" value="P:L-homocysteine biosynthetic process"/>
    <property type="evidence" value="ECO:0007669"/>
    <property type="project" value="TreeGrafter"/>
</dbReference>
<dbReference type="Proteomes" id="UP000248806">
    <property type="component" value="Unassembled WGS sequence"/>
</dbReference>
<dbReference type="PANTHER" id="PTHR43797:SF2">
    <property type="entry name" value="HOMOCYSTEINE_CYSTEINE SYNTHASE"/>
    <property type="match status" value="1"/>
</dbReference>
<dbReference type="GO" id="GO:0006535">
    <property type="term" value="P:cysteine biosynthetic process from serine"/>
    <property type="evidence" value="ECO:0007669"/>
    <property type="project" value="TreeGrafter"/>
</dbReference>
<name>A0A326TZS7_THEHA</name>
<evidence type="ECO:0000259" key="2">
    <source>
        <dbReference type="Pfam" id="PF22475"/>
    </source>
</evidence>
<dbReference type="InterPro" id="IPR006235">
    <property type="entry name" value="OAc-hSer/O-AcSer_sulfhydrylase"/>
</dbReference>
<dbReference type="GO" id="GO:0003961">
    <property type="term" value="F:O-acetylhomoserine aminocarboxypropyltransferase activity"/>
    <property type="evidence" value="ECO:0007669"/>
    <property type="project" value="TreeGrafter"/>
</dbReference>
<dbReference type="GO" id="GO:0005737">
    <property type="term" value="C:cytoplasm"/>
    <property type="evidence" value="ECO:0007669"/>
    <property type="project" value="TreeGrafter"/>
</dbReference>
<evidence type="ECO:0000313" key="3">
    <source>
        <dbReference type="EMBL" id="PZW22954.1"/>
    </source>
</evidence>
<feature type="domain" description="Aminotransferase class V" evidence="1">
    <location>
        <begin position="48"/>
        <end position="237"/>
    </location>
</feature>
<comment type="caution">
    <text evidence="3">The sequence shown here is derived from an EMBL/GenBank/DDBJ whole genome shotgun (WGS) entry which is preliminary data.</text>
</comment>
<dbReference type="GO" id="GO:0004124">
    <property type="term" value="F:cysteine synthase activity"/>
    <property type="evidence" value="ECO:0007669"/>
    <property type="project" value="TreeGrafter"/>
</dbReference>
<reference evidence="3 4" key="1">
    <citation type="submission" date="2018-06" db="EMBL/GenBank/DDBJ databases">
        <title>Genomic Encyclopedia of Archaeal and Bacterial Type Strains, Phase II (KMG-II): from individual species to whole genera.</title>
        <authorList>
            <person name="Goeker M."/>
        </authorList>
    </citation>
    <scope>NUCLEOTIDE SEQUENCE [LARGE SCALE GENOMIC DNA]</scope>
    <source>
        <strain evidence="3 4">ATCC BAA-1881</strain>
    </source>
</reference>
<dbReference type="Gene3D" id="3.40.640.10">
    <property type="entry name" value="Type I PLP-dependent aspartate aminotransferase-like (Major domain)"/>
    <property type="match status" value="1"/>
</dbReference>
<organism evidence="3 4">
    <name type="scientific">Thermosporothrix hazakensis</name>
    <dbReference type="NCBI Taxonomy" id="644383"/>
    <lineage>
        <taxon>Bacteria</taxon>
        <taxon>Bacillati</taxon>
        <taxon>Chloroflexota</taxon>
        <taxon>Ktedonobacteria</taxon>
        <taxon>Ktedonobacterales</taxon>
        <taxon>Thermosporotrichaceae</taxon>
        <taxon>Thermosporothrix</taxon>
    </lineage>
</organism>
<dbReference type="InterPro" id="IPR015421">
    <property type="entry name" value="PyrdxlP-dep_Trfase_major"/>
</dbReference>
<dbReference type="SUPFAM" id="SSF53383">
    <property type="entry name" value="PLP-dependent transferases"/>
    <property type="match status" value="1"/>
</dbReference>
<dbReference type="Pfam" id="PF22475">
    <property type="entry name" value="YhfS-like_C"/>
    <property type="match status" value="1"/>
</dbReference>
<evidence type="ECO:0000259" key="1">
    <source>
        <dbReference type="Pfam" id="PF00266"/>
    </source>
</evidence>
<accession>A0A326TZS7</accession>
<dbReference type="InterPro" id="IPR054718">
    <property type="entry name" value="YhfS-like_C"/>
</dbReference>
<dbReference type="InterPro" id="IPR000192">
    <property type="entry name" value="Aminotrans_V_dom"/>
</dbReference>
<keyword evidence="4" id="KW-1185">Reference proteome</keyword>
<dbReference type="InterPro" id="IPR015424">
    <property type="entry name" value="PyrdxlP-dep_Trfase"/>
</dbReference>
<gene>
    <name evidence="3" type="ORF">EI42_05166</name>
</gene>
<dbReference type="Gene3D" id="3.90.1150.130">
    <property type="match status" value="1"/>
</dbReference>
<protein>
    <submittedName>
        <fullName evidence="3">Cys/Met metabolism PLP-dependent enzyme</fullName>
    </submittedName>
</protein>
<dbReference type="RefSeq" id="WP_170142909.1">
    <property type="nucleotide sequence ID" value="NZ_BIFX01000001.1"/>
</dbReference>
<proteinExistence type="predicted"/>
<dbReference type="AlphaFoldDB" id="A0A326TZS7"/>